<dbReference type="InterPro" id="IPR013974">
    <property type="entry name" value="SAF"/>
</dbReference>
<organism evidence="2 3">
    <name type="scientific">Neobacillus notoginsengisoli</name>
    <dbReference type="NCBI Taxonomy" id="1578198"/>
    <lineage>
        <taxon>Bacteria</taxon>
        <taxon>Bacillati</taxon>
        <taxon>Bacillota</taxon>
        <taxon>Bacilli</taxon>
        <taxon>Bacillales</taxon>
        <taxon>Bacillaceae</taxon>
        <taxon>Neobacillus</taxon>
    </lineage>
</organism>
<dbReference type="Pfam" id="PF08666">
    <property type="entry name" value="SAF"/>
    <property type="match status" value="1"/>
</dbReference>
<accession>A0A417YZ29</accession>
<dbReference type="Pfam" id="PF16976">
    <property type="entry name" value="RcpC"/>
    <property type="match status" value="1"/>
</dbReference>
<dbReference type="AlphaFoldDB" id="A0A417YZ29"/>
<dbReference type="InterPro" id="IPR031571">
    <property type="entry name" value="RcpC_dom"/>
</dbReference>
<dbReference type="SMART" id="SM00858">
    <property type="entry name" value="SAF"/>
    <property type="match status" value="1"/>
</dbReference>
<dbReference type="InterPro" id="IPR017592">
    <property type="entry name" value="Pilus_assmbl_Flp-typ_CpaB"/>
</dbReference>
<gene>
    <name evidence="2" type="primary">cpaB</name>
    <name evidence="2" type="ORF">D1B31_00405</name>
</gene>
<dbReference type="Proteomes" id="UP000284416">
    <property type="component" value="Unassembled WGS sequence"/>
</dbReference>
<feature type="domain" description="SAF" evidence="1">
    <location>
        <begin position="42"/>
        <end position="104"/>
    </location>
</feature>
<keyword evidence="3" id="KW-1185">Reference proteome</keyword>
<dbReference type="EMBL" id="QWEG01000001">
    <property type="protein sequence ID" value="RHW43173.1"/>
    <property type="molecule type" value="Genomic_DNA"/>
</dbReference>
<dbReference type="Gene3D" id="3.90.1210.10">
    <property type="entry name" value="Antifreeze-like/N-acetylneuraminic acid synthase C-terminal domain"/>
    <property type="match status" value="1"/>
</dbReference>
<evidence type="ECO:0000313" key="2">
    <source>
        <dbReference type="EMBL" id="RHW43173.1"/>
    </source>
</evidence>
<evidence type="ECO:0000259" key="1">
    <source>
        <dbReference type="SMART" id="SM00858"/>
    </source>
</evidence>
<dbReference type="RefSeq" id="WP_118918781.1">
    <property type="nucleotide sequence ID" value="NZ_QWEG01000001.1"/>
</dbReference>
<dbReference type="CDD" id="cd11614">
    <property type="entry name" value="SAF_CpaB_FlgA_like"/>
    <property type="match status" value="1"/>
</dbReference>
<dbReference type="OrthoDB" id="1757906at2"/>
<reference evidence="2 3" key="1">
    <citation type="journal article" date="2017" name="Int. J. Syst. Evol. Microbiol.">
        <title>Bacillus notoginsengisoli sp. nov., a novel bacterium isolated from the rhizosphere of Panax notoginseng.</title>
        <authorList>
            <person name="Zhang M.Y."/>
            <person name="Cheng J."/>
            <person name="Cai Y."/>
            <person name="Zhang T.Y."/>
            <person name="Wu Y.Y."/>
            <person name="Manikprabhu D."/>
            <person name="Li W.J."/>
            <person name="Zhang Y.X."/>
        </authorList>
    </citation>
    <scope>NUCLEOTIDE SEQUENCE [LARGE SCALE GENOMIC DNA]</scope>
    <source>
        <strain evidence="2 3">JCM 30743</strain>
    </source>
</reference>
<comment type="caution">
    <text evidence="2">The sequence shown here is derived from an EMBL/GenBank/DDBJ whole genome shotgun (WGS) entry which is preliminary data.</text>
</comment>
<dbReference type="NCBIfam" id="TIGR03177">
    <property type="entry name" value="pilus_cpaB"/>
    <property type="match status" value="1"/>
</dbReference>
<sequence length="243" mass="27021">MKSKTVLLLSLVMGIITTALFFQYMSKVDQSESASGAAVPMAEILVAKDVINKNEKITAEKLEVIKVPEESISWKAMKTVSEAEGKLAGSKIEKGEPILAHRLLSQKDETIYVSRKVREGYRAVTVSVNLPQSVSNLIEAEDWVDVIFSKEDKEAKVDKPKVNTKVLLEKARVLAVGRKISLPEEEKKEGEQPEEYTTVTLELTPQDAFKLIHSSQEGNIHFMLHTRPAMNDDGSPLENENEG</sequence>
<evidence type="ECO:0000313" key="3">
    <source>
        <dbReference type="Proteomes" id="UP000284416"/>
    </source>
</evidence>
<protein>
    <submittedName>
        <fullName evidence="2">Flp pilus assembly protein CpaB</fullName>
    </submittedName>
</protein>
<proteinExistence type="predicted"/>
<name>A0A417YZ29_9BACI</name>